<sequence length="181" mass="19061">MNVSINTTIIPEIERTFDKLLTKLEENEPELASSQEDEVYINPEYFVKRSVKFVEMNGFLVICLLGCAVLAAAQNPDQGPPRPGMAPPPPPPGGMPGGAGSGGMSGGFSAQAGGQASGLGGSDSNNERQKRSASDVGAENFFVEIDEKLFPNGVVNGGARGRRSPQGRQGPKPEPPKFSNF</sequence>
<feature type="compositionally biased region" description="Gly residues" evidence="1">
    <location>
        <begin position="95"/>
        <end position="106"/>
    </location>
</feature>
<feature type="compositionally biased region" description="Pro residues" evidence="1">
    <location>
        <begin position="78"/>
        <end position="94"/>
    </location>
</feature>
<feature type="region of interest" description="Disordered" evidence="1">
    <location>
        <begin position="152"/>
        <end position="181"/>
    </location>
</feature>
<proteinExistence type="predicted"/>
<feature type="region of interest" description="Disordered" evidence="1">
    <location>
        <begin position="77"/>
        <end position="136"/>
    </location>
</feature>
<protein>
    <submittedName>
        <fullName evidence="2">Uncharacterized protein</fullName>
    </submittedName>
</protein>
<gene>
    <name evidence="2" type="ORF">HICCMSTLAB_LOCUS656</name>
</gene>
<dbReference type="EMBL" id="CAJNRD030001114">
    <property type="protein sequence ID" value="CAG5073884.1"/>
    <property type="molecule type" value="Genomic_DNA"/>
</dbReference>
<reference evidence="2" key="1">
    <citation type="submission" date="2021-04" db="EMBL/GenBank/DDBJ databases">
        <authorList>
            <person name="Chebbi M.A.C M."/>
        </authorList>
    </citation>
    <scope>NUCLEOTIDE SEQUENCE</scope>
</reference>
<comment type="caution">
    <text evidence="2">The sequence shown here is derived from an EMBL/GenBank/DDBJ whole genome shotgun (WGS) entry which is preliminary data.</text>
</comment>
<name>A0A8J2E5A6_COTCN</name>
<evidence type="ECO:0000256" key="1">
    <source>
        <dbReference type="SAM" id="MobiDB-lite"/>
    </source>
</evidence>
<dbReference type="OrthoDB" id="7701701at2759"/>
<dbReference type="Proteomes" id="UP000786811">
    <property type="component" value="Unassembled WGS sequence"/>
</dbReference>
<dbReference type="AlphaFoldDB" id="A0A8J2E5A6"/>
<keyword evidence="3" id="KW-1185">Reference proteome</keyword>
<accession>A0A8J2E5A6</accession>
<evidence type="ECO:0000313" key="3">
    <source>
        <dbReference type="Proteomes" id="UP000786811"/>
    </source>
</evidence>
<evidence type="ECO:0000313" key="2">
    <source>
        <dbReference type="EMBL" id="CAG5073884.1"/>
    </source>
</evidence>
<organism evidence="2 3">
    <name type="scientific">Cotesia congregata</name>
    <name type="common">Parasitoid wasp</name>
    <name type="synonym">Apanteles congregatus</name>
    <dbReference type="NCBI Taxonomy" id="51543"/>
    <lineage>
        <taxon>Eukaryota</taxon>
        <taxon>Metazoa</taxon>
        <taxon>Ecdysozoa</taxon>
        <taxon>Arthropoda</taxon>
        <taxon>Hexapoda</taxon>
        <taxon>Insecta</taxon>
        <taxon>Pterygota</taxon>
        <taxon>Neoptera</taxon>
        <taxon>Endopterygota</taxon>
        <taxon>Hymenoptera</taxon>
        <taxon>Apocrita</taxon>
        <taxon>Ichneumonoidea</taxon>
        <taxon>Braconidae</taxon>
        <taxon>Microgastrinae</taxon>
        <taxon>Cotesia</taxon>
    </lineage>
</organism>